<dbReference type="InterPro" id="IPR012337">
    <property type="entry name" value="RNaseH-like_sf"/>
</dbReference>
<reference evidence="2" key="1">
    <citation type="submission" date="2011-08" db="EMBL/GenBank/DDBJ databases">
        <authorList>
            <person name="Xu D.-C."/>
            <person name="Zhang C.-L."/>
        </authorList>
    </citation>
    <scope>NUCLEOTIDE SEQUENCE</scope>
</reference>
<name>J3SDF3_BETVV</name>
<accession>J3SDF3</accession>
<organism evidence="2">
    <name type="scientific">Beta vulgaris subsp. vulgaris</name>
    <name type="common">Beet</name>
    <dbReference type="NCBI Taxonomy" id="3555"/>
    <lineage>
        <taxon>Eukaryota</taxon>
        <taxon>Viridiplantae</taxon>
        <taxon>Streptophyta</taxon>
        <taxon>Embryophyta</taxon>
        <taxon>Tracheophyta</taxon>
        <taxon>Spermatophyta</taxon>
        <taxon>Magnoliopsida</taxon>
        <taxon>eudicotyledons</taxon>
        <taxon>Gunneridae</taxon>
        <taxon>Pentapetalae</taxon>
        <taxon>Caryophyllales</taxon>
        <taxon>Chenopodiaceae</taxon>
        <taxon>Betoideae</taxon>
        <taxon>Beta</taxon>
    </lineage>
</organism>
<dbReference type="GO" id="GO:0003676">
    <property type="term" value="F:nucleic acid binding"/>
    <property type="evidence" value="ECO:0007669"/>
    <property type="project" value="InterPro"/>
</dbReference>
<dbReference type="AlphaFoldDB" id="J3SDF3"/>
<dbReference type="Gene3D" id="3.30.420.10">
    <property type="entry name" value="Ribonuclease H-like superfamily/Ribonuclease H"/>
    <property type="match status" value="1"/>
</dbReference>
<dbReference type="Pfam" id="PF13456">
    <property type="entry name" value="RVT_3"/>
    <property type="match status" value="1"/>
</dbReference>
<dbReference type="InterPro" id="IPR002156">
    <property type="entry name" value="RNaseH_domain"/>
</dbReference>
<feature type="domain" description="RNase H type-1" evidence="1">
    <location>
        <begin position="4"/>
        <end position="67"/>
    </location>
</feature>
<evidence type="ECO:0000313" key="2">
    <source>
        <dbReference type="EMBL" id="AFK13846.1"/>
    </source>
</evidence>
<evidence type="ECO:0000259" key="1">
    <source>
        <dbReference type="Pfam" id="PF13456"/>
    </source>
</evidence>
<dbReference type="PANTHER" id="PTHR47723:SF20">
    <property type="entry name" value="RNASE H TYPE-1 DOMAIN-CONTAINING PROTEIN"/>
    <property type="match status" value="1"/>
</dbReference>
<dbReference type="GO" id="GO:0004523">
    <property type="term" value="F:RNA-DNA hybrid ribonuclease activity"/>
    <property type="evidence" value="ECO:0007669"/>
    <property type="project" value="InterPro"/>
</dbReference>
<dbReference type="InterPro" id="IPR036397">
    <property type="entry name" value="RNaseH_sf"/>
</dbReference>
<proteinExistence type="predicted"/>
<protein>
    <submittedName>
        <fullName evidence="2">LINE retrotransposon ribonuclease H</fullName>
    </submittedName>
</protein>
<dbReference type="CDD" id="cd06222">
    <property type="entry name" value="RNase_H_like"/>
    <property type="match status" value="1"/>
</dbReference>
<dbReference type="InterPro" id="IPR053151">
    <property type="entry name" value="RNase_H-like"/>
</dbReference>
<dbReference type="SUPFAM" id="SSF53098">
    <property type="entry name" value="Ribonuclease H-like"/>
    <property type="match status" value="1"/>
</dbReference>
<dbReference type="InterPro" id="IPR044730">
    <property type="entry name" value="RNase_H-like_dom_plant"/>
</dbReference>
<dbReference type="PANTHER" id="PTHR47723">
    <property type="entry name" value="OS05G0353850 PROTEIN"/>
    <property type="match status" value="1"/>
</dbReference>
<sequence>MELASRGGVIRREDGSWYLVYSFKTKARDPAHAELLAIRHGLKLAKEFGIKTLQVEMDALMILQMFKELIHVKRDANIVAHKLIAHGLEMQEKEKTHIIIPECVNEEVKRDALKVTMLED</sequence>
<dbReference type="EMBL" id="JN606071">
    <property type="protein sequence ID" value="AFK13846.1"/>
    <property type="molecule type" value="Genomic_DNA"/>
</dbReference>